<proteinExistence type="inferred from homology"/>
<feature type="transmembrane region" description="Helical" evidence="7">
    <location>
        <begin position="156"/>
        <end position="173"/>
    </location>
</feature>
<feature type="transmembrane region" description="Helical" evidence="7">
    <location>
        <begin position="324"/>
        <end position="343"/>
    </location>
</feature>
<evidence type="ECO:0000256" key="4">
    <source>
        <dbReference type="ARBA" id="ARBA00022692"/>
    </source>
</evidence>
<comment type="subcellular location">
    <subcellularLocation>
        <location evidence="1">Membrane</location>
        <topology evidence="1">Multi-pass membrane protein</topology>
    </subcellularLocation>
</comment>
<name>A0AAW2ZKK9_9EUKA</name>
<gene>
    <name evidence="8" type="ORF">AKO1_011401</name>
</gene>
<dbReference type="GO" id="GO:0016020">
    <property type="term" value="C:membrane"/>
    <property type="evidence" value="ECO:0007669"/>
    <property type="project" value="UniProtKB-SubCell"/>
</dbReference>
<feature type="transmembrane region" description="Helical" evidence="7">
    <location>
        <begin position="295"/>
        <end position="317"/>
    </location>
</feature>
<keyword evidence="9" id="KW-1185">Reference proteome</keyword>
<evidence type="ECO:0000256" key="7">
    <source>
        <dbReference type="SAM" id="Phobius"/>
    </source>
</evidence>
<comment type="caution">
    <text evidence="8">The sequence shown here is derived from an EMBL/GenBank/DDBJ whole genome shotgun (WGS) entry which is preliminary data.</text>
</comment>
<dbReference type="AlphaFoldDB" id="A0AAW2ZKK9"/>
<evidence type="ECO:0000313" key="9">
    <source>
        <dbReference type="Proteomes" id="UP001431209"/>
    </source>
</evidence>
<evidence type="ECO:0000313" key="8">
    <source>
        <dbReference type="EMBL" id="KAL0489691.1"/>
    </source>
</evidence>
<sequence>MPSSDLNDQEGVTSPTNKNVLLIILCVTCILGGLMNNVGVQMMGNKMPPFASFLLYGTTLMYVLLFFSAEVISSAFNRYTIKEIIQRWSLYGSRKLQIVVLVLGVLTALNGVLAQSAIPFIEPQLAVILKQVALPVTWACYPLILKKKVEVGQIGSFFLISFGLLFGSIYGYIHGAGGQIVYTNSIFWIIVIILSAIPTSFEILYQEVAYDTMKAPIFIVLVYYNLFSLIIYFFWIFMTAVPQFGTCLPKDLSMPLSQCTFNMTTCTVPEAFIQQGEAFKCFFGVGEVQCCGSYASLWVMVFTLGYFISFISSSYLLERYGSNVWANLNALIFPLTTATFWIKPLVGDSASSFEWYVLVSIIAITLGNLTYEWFSRRPLYEFDLKFLPWYNYRYEVSGSKNENLLVPYEEDPEKKTLLE</sequence>
<protein>
    <submittedName>
        <fullName evidence="8">Uncharacterized protein</fullName>
    </submittedName>
</protein>
<feature type="transmembrane region" description="Helical" evidence="7">
    <location>
        <begin position="124"/>
        <end position="144"/>
    </location>
</feature>
<evidence type="ECO:0000256" key="5">
    <source>
        <dbReference type="ARBA" id="ARBA00022989"/>
    </source>
</evidence>
<feature type="transmembrane region" description="Helical" evidence="7">
    <location>
        <begin position="355"/>
        <end position="374"/>
    </location>
</feature>
<dbReference type="InterPro" id="IPR013936">
    <property type="entry name" value="CRT-like"/>
</dbReference>
<feature type="transmembrane region" description="Helical" evidence="7">
    <location>
        <begin position="20"/>
        <end position="38"/>
    </location>
</feature>
<evidence type="ECO:0000256" key="2">
    <source>
        <dbReference type="ARBA" id="ARBA00006690"/>
    </source>
</evidence>
<organism evidence="8 9">
    <name type="scientific">Acrasis kona</name>
    <dbReference type="NCBI Taxonomy" id="1008807"/>
    <lineage>
        <taxon>Eukaryota</taxon>
        <taxon>Discoba</taxon>
        <taxon>Heterolobosea</taxon>
        <taxon>Tetramitia</taxon>
        <taxon>Eutetramitia</taxon>
        <taxon>Acrasidae</taxon>
        <taxon>Acrasis</taxon>
    </lineage>
</organism>
<dbReference type="Proteomes" id="UP001431209">
    <property type="component" value="Unassembled WGS sequence"/>
</dbReference>
<dbReference type="Pfam" id="PF08627">
    <property type="entry name" value="CRT-like"/>
    <property type="match status" value="1"/>
</dbReference>
<feature type="transmembrane region" description="Helical" evidence="7">
    <location>
        <begin position="185"/>
        <end position="205"/>
    </location>
</feature>
<keyword evidence="6 7" id="KW-0472">Membrane</keyword>
<dbReference type="PANTHER" id="PTHR31326">
    <property type="entry name" value="PROTEIN CLT2, CHLOROPLASTIC"/>
    <property type="match status" value="1"/>
</dbReference>
<keyword evidence="4 7" id="KW-0812">Transmembrane</keyword>
<feature type="transmembrane region" description="Helical" evidence="7">
    <location>
        <begin position="96"/>
        <end position="118"/>
    </location>
</feature>
<keyword evidence="3" id="KW-0813">Transport</keyword>
<accession>A0AAW2ZKK9</accession>
<reference evidence="8 9" key="1">
    <citation type="submission" date="2024-03" db="EMBL/GenBank/DDBJ databases">
        <title>The Acrasis kona genome and developmental transcriptomes reveal deep origins of eukaryotic multicellular pathways.</title>
        <authorList>
            <person name="Sheikh S."/>
            <person name="Fu C.-J."/>
            <person name="Brown M.W."/>
            <person name="Baldauf S.L."/>
        </authorList>
    </citation>
    <scope>NUCLEOTIDE SEQUENCE [LARGE SCALE GENOMIC DNA]</scope>
    <source>
        <strain evidence="8 9">ATCC MYA-3509</strain>
    </source>
</reference>
<comment type="similarity">
    <text evidence="2">Belongs to the CRT-like transporter family.</text>
</comment>
<dbReference type="EMBL" id="JAOPGA020001589">
    <property type="protein sequence ID" value="KAL0489691.1"/>
    <property type="molecule type" value="Genomic_DNA"/>
</dbReference>
<dbReference type="PANTHER" id="PTHR31326:SF1">
    <property type="entry name" value="PROTEIN CLT2, CHLOROPLASTIC"/>
    <property type="match status" value="1"/>
</dbReference>
<evidence type="ECO:0000256" key="3">
    <source>
        <dbReference type="ARBA" id="ARBA00022448"/>
    </source>
</evidence>
<feature type="transmembrane region" description="Helical" evidence="7">
    <location>
        <begin position="217"/>
        <end position="238"/>
    </location>
</feature>
<evidence type="ECO:0000256" key="1">
    <source>
        <dbReference type="ARBA" id="ARBA00004141"/>
    </source>
</evidence>
<keyword evidence="5 7" id="KW-1133">Transmembrane helix</keyword>
<feature type="transmembrane region" description="Helical" evidence="7">
    <location>
        <begin position="50"/>
        <end position="76"/>
    </location>
</feature>
<evidence type="ECO:0000256" key="6">
    <source>
        <dbReference type="ARBA" id="ARBA00023136"/>
    </source>
</evidence>